<comment type="function">
    <text evidence="7">Binds to the 23S rRNA.</text>
</comment>
<evidence type="ECO:0000256" key="4">
    <source>
        <dbReference type="ARBA" id="ARBA00022980"/>
    </source>
</evidence>
<proteinExistence type="inferred from homology"/>
<dbReference type="GO" id="GO:0003735">
    <property type="term" value="F:structural constituent of ribosome"/>
    <property type="evidence" value="ECO:0007669"/>
    <property type="project" value="InterPro"/>
</dbReference>
<accession>A0A1G2UFJ1</accession>
<dbReference type="PANTHER" id="PTHR21368">
    <property type="entry name" value="50S RIBOSOMAL PROTEIN L9"/>
    <property type="match status" value="1"/>
</dbReference>
<dbReference type="Gene3D" id="3.40.5.10">
    <property type="entry name" value="Ribosomal protein L9, N-terminal domain"/>
    <property type="match status" value="1"/>
</dbReference>
<dbReference type="InterPro" id="IPR020070">
    <property type="entry name" value="Ribosomal_bL9_N"/>
</dbReference>
<evidence type="ECO:0000259" key="8">
    <source>
        <dbReference type="Pfam" id="PF01281"/>
    </source>
</evidence>
<dbReference type="SUPFAM" id="SSF55658">
    <property type="entry name" value="L9 N-domain-like"/>
    <property type="match status" value="1"/>
</dbReference>
<keyword evidence="2 7" id="KW-0699">rRNA-binding</keyword>
<dbReference type="InterPro" id="IPR020594">
    <property type="entry name" value="Ribosomal_bL9_bac/chp"/>
</dbReference>
<evidence type="ECO:0000313" key="11">
    <source>
        <dbReference type="Proteomes" id="UP000177096"/>
    </source>
</evidence>
<dbReference type="EMBL" id="MHWM01000029">
    <property type="protein sequence ID" value="OHB08203.1"/>
    <property type="molecule type" value="Genomic_DNA"/>
</dbReference>
<dbReference type="SUPFAM" id="SSF55653">
    <property type="entry name" value="Ribosomal protein L9 C-domain"/>
    <property type="match status" value="1"/>
</dbReference>
<evidence type="ECO:0000256" key="2">
    <source>
        <dbReference type="ARBA" id="ARBA00022730"/>
    </source>
</evidence>
<dbReference type="InterPro" id="IPR036935">
    <property type="entry name" value="Ribosomal_bL9_N_sf"/>
</dbReference>
<dbReference type="GO" id="GO:0019843">
    <property type="term" value="F:rRNA binding"/>
    <property type="evidence" value="ECO:0007669"/>
    <property type="project" value="UniProtKB-UniRule"/>
</dbReference>
<gene>
    <name evidence="7" type="primary">rplI</name>
    <name evidence="10" type="ORF">A3I86_01920</name>
</gene>
<dbReference type="AlphaFoldDB" id="A0A1G2UFJ1"/>
<dbReference type="InterPro" id="IPR020069">
    <property type="entry name" value="Ribosomal_bL9_C"/>
</dbReference>
<dbReference type="InterPro" id="IPR000244">
    <property type="entry name" value="Ribosomal_bL9"/>
</dbReference>
<sequence length="149" mass="16932">MKVILLKDIKGVGKRFEEKEISDGYANNFLIPKKLVMSLSDASIASVKNLKEQEKRVQEKRGEMMSQSISKLKDVKLTTFMKANENGSLFSSLNKKKISELLKKEGIEIDPEHIKLEEPIKETGSFKIPVSIGEEKETYFTLEINPLLD</sequence>
<dbReference type="Pfam" id="PF01281">
    <property type="entry name" value="Ribosomal_L9_N"/>
    <property type="match status" value="1"/>
</dbReference>
<dbReference type="InterPro" id="IPR036791">
    <property type="entry name" value="Ribosomal_bL9_C_sf"/>
</dbReference>
<evidence type="ECO:0000256" key="7">
    <source>
        <dbReference type="HAMAP-Rule" id="MF_00503"/>
    </source>
</evidence>
<organism evidence="10 11">
    <name type="scientific">Candidatus Zambryskibacteria bacterium RIFCSPLOWO2_02_FULL_39_14</name>
    <dbReference type="NCBI Taxonomy" id="1802769"/>
    <lineage>
        <taxon>Bacteria</taxon>
        <taxon>Candidatus Zambryskiibacteriota</taxon>
    </lineage>
</organism>
<dbReference type="Pfam" id="PF03948">
    <property type="entry name" value="Ribosomal_L9_C"/>
    <property type="match status" value="1"/>
</dbReference>
<evidence type="ECO:0000256" key="6">
    <source>
        <dbReference type="ARBA" id="ARBA00035292"/>
    </source>
</evidence>
<evidence type="ECO:0000313" key="10">
    <source>
        <dbReference type="EMBL" id="OHB08203.1"/>
    </source>
</evidence>
<dbReference type="NCBIfam" id="TIGR00158">
    <property type="entry name" value="L9"/>
    <property type="match status" value="1"/>
</dbReference>
<dbReference type="Gene3D" id="3.10.430.100">
    <property type="entry name" value="Ribosomal protein L9, C-terminal domain"/>
    <property type="match status" value="1"/>
</dbReference>
<protein>
    <recommendedName>
        <fullName evidence="6 7">Large ribosomal subunit protein bL9</fullName>
    </recommendedName>
</protein>
<evidence type="ECO:0000256" key="1">
    <source>
        <dbReference type="ARBA" id="ARBA00010605"/>
    </source>
</evidence>
<dbReference type="HAMAP" id="MF_00503">
    <property type="entry name" value="Ribosomal_bL9"/>
    <property type="match status" value="1"/>
</dbReference>
<dbReference type="Proteomes" id="UP000177096">
    <property type="component" value="Unassembled WGS sequence"/>
</dbReference>
<keyword evidence="4 7" id="KW-0689">Ribosomal protein</keyword>
<dbReference type="GO" id="GO:1990904">
    <property type="term" value="C:ribonucleoprotein complex"/>
    <property type="evidence" value="ECO:0007669"/>
    <property type="project" value="UniProtKB-KW"/>
</dbReference>
<dbReference type="InterPro" id="IPR009027">
    <property type="entry name" value="Ribosomal_bL9/RNase_H1_N"/>
</dbReference>
<dbReference type="GO" id="GO:0005840">
    <property type="term" value="C:ribosome"/>
    <property type="evidence" value="ECO:0007669"/>
    <property type="project" value="UniProtKB-KW"/>
</dbReference>
<evidence type="ECO:0000256" key="3">
    <source>
        <dbReference type="ARBA" id="ARBA00022884"/>
    </source>
</evidence>
<feature type="domain" description="Large ribosomal subunit protein bL9 C-terminal" evidence="9">
    <location>
        <begin position="70"/>
        <end position="145"/>
    </location>
</feature>
<dbReference type="GO" id="GO:0006412">
    <property type="term" value="P:translation"/>
    <property type="evidence" value="ECO:0007669"/>
    <property type="project" value="UniProtKB-UniRule"/>
</dbReference>
<reference evidence="10 11" key="1">
    <citation type="journal article" date="2016" name="Nat. Commun.">
        <title>Thousands of microbial genomes shed light on interconnected biogeochemical processes in an aquifer system.</title>
        <authorList>
            <person name="Anantharaman K."/>
            <person name="Brown C.T."/>
            <person name="Hug L.A."/>
            <person name="Sharon I."/>
            <person name="Castelle C.J."/>
            <person name="Probst A.J."/>
            <person name="Thomas B.C."/>
            <person name="Singh A."/>
            <person name="Wilkins M.J."/>
            <person name="Karaoz U."/>
            <person name="Brodie E.L."/>
            <person name="Williams K.H."/>
            <person name="Hubbard S.S."/>
            <person name="Banfield J.F."/>
        </authorList>
    </citation>
    <scope>NUCLEOTIDE SEQUENCE [LARGE SCALE GENOMIC DNA]</scope>
</reference>
<keyword evidence="3 7" id="KW-0694">RNA-binding</keyword>
<feature type="domain" description="Ribosomal protein L9" evidence="8">
    <location>
        <begin position="1"/>
        <end position="45"/>
    </location>
</feature>
<comment type="similarity">
    <text evidence="1 7">Belongs to the bacterial ribosomal protein bL9 family.</text>
</comment>
<keyword evidence="5 7" id="KW-0687">Ribonucleoprotein</keyword>
<evidence type="ECO:0000259" key="9">
    <source>
        <dbReference type="Pfam" id="PF03948"/>
    </source>
</evidence>
<comment type="caution">
    <text evidence="10">The sequence shown here is derived from an EMBL/GenBank/DDBJ whole genome shotgun (WGS) entry which is preliminary data.</text>
</comment>
<evidence type="ECO:0000256" key="5">
    <source>
        <dbReference type="ARBA" id="ARBA00023274"/>
    </source>
</evidence>
<name>A0A1G2UFJ1_9BACT</name>